<feature type="chain" id="PRO_5022080438" description="G8 domain-containing protein" evidence="1">
    <location>
        <begin position="20"/>
        <end position="139"/>
    </location>
</feature>
<dbReference type="AlphaFoldDB" id="A0A556MGE8"/>
<gene>
    <name evidence="2" type="ORF">FO442_18525</name>
</gene>
<evidence type="ECO:0000313" key="2">
    <source>
        <dbReference type="EMBL" id="TSJ39011.1"/>
    </source>
</evidence>
<organism evidence="2 3">
    <name type="scientific">Fluviicola chungangensis</name>
    <dbReference type="NCBI Taxonomy" id="2597671"/>
    <lineage>
        <taxon>Bacteria</taxon>
        <taxon>Pseudomonadati</taxon>
        <taxon>Bacteroidota</taxon>
        <taxon>Flavobacteriia</taxon>
        <taxon>Flavobacteriales</taxon>
        <taxon>Crocinitomicaceae</taxon>
        <taxon>Fluviicola</taxon>
    </lineage>
</organism>
<feature type="signal peptide" evidence="1">
    <location>
        <begin position="1"/>
        <end position="19"/>
    </location>
</feature>
<evidence type="ECO:0000313" key="3">
    <source>
        <dbReference type="Proteomes" id="UP000316008"/>
    </source>
</evidence>
<accession>A0A556MGE8</accession>
<name>A0A556MGE8_9FLAO</name>
<keyword evidence="3" id="KW-1185">Reference proteome</keyword>
<dbReference type="EMBL" id="VLPL01000013">
    <property type="protein sequence ID" value="TSJ39011.1"/>
    <property type="molecule type" value="Genomic_DNA"/>
</dbReference>
<proteinExistence type="predicted"/>
<protein>
    <recommendedName>
        <fullName evidence="4">G8 domain-containing protein</fullName>
    </recommendedName>
</protein>
<comment type="caution">
    <text evidence="2">The sequence shown here is derived from an EMBL/GenBank/DDBJ whole genome shotgun (WGS) entry which is preliminary data.</text>
</comment>
<sequence>MKQMLLIFSLCCSIAPVFGQNWTGAIDSDWNNPSNWSTAPSNGDDIVIDPANYTGAMAQPIISSNSNFTPAEMLVQNGAHLTISATLNTTDRVEVIGNGTMITLTNSGAFSLIGGGNNARLIFVDDSHGVVLKSLYSKK</sequence>
<reference evidence="2 3" key="1">
    <citation type="submission" date="2019-07" db="EMBL/GenBank/DDBJ databases">
        <authorList>
            <person name="Huq M.A."/>
        </authorList>
    </citation>
    <scope>NUCLEOTIDE SEQUENCE [LARGE SCALE GENOMIC DNA]</scope>
    <source>
        <strain evidence="2 3">MAH-3</strain>
    </source>
</reference>
<dbReference type="RefSeq" id="WP_144334711.1">
    <property type="nucleotide sequence ID" value="NZ_VLPL01000013.1"/>
</dbReference>
<dbReference type="Proteomes" id="UP000316008">
    <property type="component" value="Unassembled WGS sequence"/>
</dbReference>
<evidence type="ECO:0000256" key="1">
    <source>
        <dbReference type="SAM" id="SignalP"/>
    </source>
</evidence>
<evidence type="ECO:0008006" key="4">
    <source>
        <dbReference type="Google" id="ProtNLM"/>
    </source>
</evidence>
<dbReference type="OrthoDB" id="906679at2"/>
<keyword evidence="1" id="KW-0732">Signal</keyword>